<sequence>MKIKRFYCSIEGCNKSFRSEEHLIAHTHSHSVQEESQEEQLCFQCEICLTHFPTKRSVSAHKRIHKSTERASYTKKIINILTDRLIQLQNHDLQIPNDSYTIEAIKLPPITFPSSAILPTYYSLFTK</sequence>
<gene>
    <name evidence="3" type="ORF">SteCoe_11831</name>
</gene>
<name>A0A1R2CCA1_9CILI</name>
<organism evidence="3 4">
    <name type="scientific">Stentor coeruleus</name>
    <dbReference type="NCBI Taxonomy" id="5963"/>
    <lineage>
        <taxon>Eukaryota</taxon>
        <taxon>Sar</taxon>
        <taxon>Alveolata</taxon>
        <taxon>Ciliophora</taxon>
        <taxon>Postciliodesmatophora</taxon>
        <taxon>Heterotrichea</taxon>
        <taxon>Heterotrichida</taxon>
        <taxon>Stentoridae</taxon>
        <taxon>Stentor</taxon>
    </lineage>
</organism>
<evidence type="ECO:0000313" key="4">
    <source>
        <dbReference type="Proteomes" id="UP000187209"/>
    </source>
</evidence>
<evidence type="ECO:0000313" key="3">
    <source>
        <dbReference type="EMBL" id="OMJ86616.1"/>
    </source>
</evidence>
<protein>
    <recommendedName>
        <fullName evidence="2">C2H2-type domain-containing protein</fullName>
    </recommendedName>
</protein>
<keyword evidence="1" id="KW-0863">Zinc-finger</keyword>
<feature type="domain" description="C2H2-type" evidence="2">
    <location>
        <begin position="6"/>
        <end position="35"/>
    </location>
</feature>
<dbReference type="InterPro" id="IPR036236">
    <property type="entry name" value="Znf_C2H2_sf"/>
</dbReference>
<dbReference type="Pfam" id="PF00096">
    <property type="entry name" value="zf-C2H2"/>
    <property type="match status" value="1"/>
</dbReference>
<dbReference type="Gene3D" id="3.30.160.60">
    <property type="entry name" value="Classic Zinc Finger"/>
    <property type="match status" value="1"/>
</dbReference>
<dbReference type="SUPFAM" id="SSF57667">
    <property type="entry name" value="beta-beta-alpha zinc fingers"/>
    <property type="match status" value="1"/>
</dbReference>
<evidence type="ECO:0000259" key="2">
    <source>
        <dbReference type="PROSITE" id="PS50157"/>
    </source>
</evidence>
<dbReference type="PROSITE" id="PS00028">
    <property type="entry name" value="ZINC_FINGER_C2H2_1"/>
    <property type="match status" value="2"/>
</dbReference>
<dbReference type="EMBL" id="MPUH01000200">
    <property type="protein sequence ID" value="OMJ86616.1"/>
    <property type="molecule type" value="Genomic_DNA"/>
</dbReference>
<evidence type="ECO:0000256" key="1">
    <source>
        <dbReference type="PROSITE-ProRule" id="PRU00042"/>
    </source>
</evidence>
<comment type="caution">
    <text evidence="3">The sequence shown here is derived from an EMBL/GenBank/DDBJ whole genome shotgun (WGS) entry which is preliminary data.</text>
</comment>
<keyword evidence="4" id="KW-1185">Reference proteome</keyword>
<accession>A0A1R2CCA1</accession>
<dbReference type="GO" id="GO:0008270">
    <property type="term" value="F:zinc ion binding"/>
    <property type="evidence" value="ECO:0007669"/>
    <property type="project" value="UniProtKB-KW"/>
</dbReference>
<dbReference type="InterPro" id="IPR013087">
    <property type="entry name" value="Znf_C2H2_type"/>
</dbReference>
<dbReference type="SMART" id="SM00355">
    <property type="entry name" value="ZnF_C2H2"/>
    <property type="match status" value="2"/>
</dbReference>
<reference evidence="3 4" key="1">
    <citation type="submission" date="2016-11" db="EMBL/GenBank/DDBJ databases">
        <title>The macronuclear genome of Stentor coeruleus: a giant cell with tiny introns.</title>
        <authorList>
            <person name="Slabodnick M."/>
            <person name="Ruby J.G."/>
            <person name="Reiff S.B."/>
            <person name="Swart E.C."/>
            <person name="Gosai S."/>
            <person name="Prabakaran S."/>
            <person name="Witkowska E."/>
            <person name="Larue G.E."/>
            <person name="Fisher S."/>
            <person name="Freeman R.M."/>
            <person name="Gunawardena J."/>
            <person name="Chu W."/>
            <person name="Stover N.A."/>
            <person name="Gregory B.D."/>
            <person name="Nowacki M."/>
            <person name="Derisi J."/>
            <person name="Roy S.W."/>
            <person name="Marshall W.F."/>
            <person name="Sood P."/>
        </authorList>
    </citation>
    <scope>NUCLEOTIDE SEQUENCE [LARGE SCALE GENOMIC DNA]</scope>
    <source>
        <strain evidence="3">WM001</strain>
    </source>
</reference>
<feature type="domain" description="C2H2-type" evidence="2">
    <location>
        <begin position="43"/>
        <end position="70"/>
    </location>
</feature>
<dbReference type="Proteomes" id="UP000187209">
    <property type="component" value="Unassembled WGS sequence"/>
</dbReference>
<proteinExistence type="predicted"/>
<dbReference type="PROSITE" id="PS50157">
    <property type="entry name" value="ZINC_FINGER_C2H2_2"/>
    <property type="match status" value="2"/>
</dbReference>
<dbReference type="AlphaFoldDB" id="A0A1R2CCA1"/>
<keyword evidence="1" id="KW-0479">Metal-binding</keyword>
<keyword evidence="1" id="KW-0862">Zinc</keyword>